<evidence type="ECO:0000256" key="1">
    <source>
        <dbReference type="ARBA" id="ARBA00023002"/>
    </source>
</evidence>
<dbReference type="InterPro" id="IPR013107">
    <property type="entry name" value="Acyl-CoA_DH_C"/>
</dbReference>
<feature type="domain" description="Acyl-CoA dehydrogenase C-terminal" evidence="3">
    <location>
        <begin position="249"/>
        <end position="374"/>
    </location>
</feature>
<dbReference type="SUPFAM" id="SSF56645">
    <property type="entry name" value="Acyl-CoA dehydrogenase NM domain-like"/>
    <property type="match status" value="1"/>
</dbReference>
<name>A0A382BA79_9ZZZZ</name>
<protein>
    <recommendedName>
        <fullName evidence="5">Acyl-CoA dehydrogenase C-terminal domain-containing protein</fullName>
    </recommendedName>
</protein>
<evidence type="ECO:0008006" key="5">
    <source>
        <dbReference type="Google" id="ProtNLM"/>
    </source>
</evidence>
<evidence type="ECO:0000313" key="4">
    <source>
        <dbReference type="EMBL" id="SVB10706.1"/>
    </source>
</evidence>
<dbReference type="PANTHER" id="PTHR43884:SF12">
    <property type="entry name" value="ISOVALERYL-COA DEHYDROGENASE, MITOCHONDRIAL-RELATED"/>
    <property type="match status" value="1"/>
</dbReference>
<dbReference type="Gene3D" id="1.20.140.10">
    <property type="entry name" value="Butyryl-CoA Dehydrogenase, subunit A, domain 3"/>
    <property type="match status" value="1"/>
</dbReference>
<proteinExistence type="predicted"/>
<dbReference type="AlphaFoldDB" id="A0A382BA79"/>
<gene>
    <name evidence="4" type="ORF">METZ01_LOCUS163560</name>
</gene>
<dbReference type="EMBL" id="UINC01028895">
    <property type="protein sequence ID" value="SVB10706.1"/>
    <property type="molecule type" value="Genomic_DNA"/>
</dbReference>
<dbReference type="Pfam" id="PF08028">
    <property type="entry name" value="Acyl-CoA_dh_2"/>
    <property type="match status" value="1"/>
</dbReference>
<dbReference type="Pfam" id="PF02771">
    <property type="entry name" value="Acyl-CoA_dh_N"/>
    <property type="match status" value="1"/>
</dbReference>
<dbReference type="Gene3D" id="2.40.110.10">
    <property type="entry name" value="Butyryl-CoA Dehydrogenase, subunit A, domain 2"/>
    <property type="match status" value="1"/>
</dbReference>
<dbReference type="GO" id="GO:0050660">
    <property type="term" value="F:flavin adenine dinucleotide binding"/>
    <property type="evidence" value="ECO:0007669"/>
    <property type="project" value="InterPro"/>
</dbReference>
<dbReference type="InterPro" id="IPR009100">
    <property type="entry name" value="AcylCoA_DH/oxidase_NM_dom_sf"/>
</dbReference>
<dbReference type="InterPro" id="IPR013786">
    <property type="entry name" value="AcylCoA_DH/ox_N"/>
</dbReference>
<keyword evidence="1" id="KW-0560">Oxidoreductase</keyword>
<dbReference type="PANTHER" id="PTHR43884">
    <property type="entry name" value="ACYL-COA DEHYDROGENASE"/>
    <property type="match status" value="1"/>
</dbReference>
<sequence>MTVVVSLVTIFDDMAKSSTTPMTENHFISVARETVPLIKQHASCINRERQLTEKVAGTMADAGLFRLLIPKSRGGYEIDYLEFLKIVSIIAQADGSVAWCLNQNNVLSTLSAFMPQSLAEELWAERRAVLSNGPPVNPKATPVEDGYVLNGRWNFSSGSRHATWRVALTPVEGRKRPNGQPEMRNMIVPADWVEMEDTWQVNGLRGTGSFSFLANDLFVPERLTFIDGQLPEVKGPLYVMPKSLLFCSGFATTALGVARSGLDSVIELSRAKTPQEQELLMKQPFTQREIGQAEAIWRSANAYLSDSAESAWHFAVTEGQIPVEDRINLRLSSTHAIREAVKVADIAYSLTGSSAIFEQTAIQRKSQDVRTISQQIQGRFSHYDTAGQHFLGMSPQGRLF</sequence>
<dbReference type="InterPro" id="IPR037069">
    <property type="entry name" value="AcylCoA_DH/ox_N_sf"/>
</dbReference>
<evidence type="ECO:0000259" key="3">
    <source>
        <dbReference type="Pfam" id="PF08028"/>
    </source>
</evidence>
<accession>A0A382BA79</accession>
<reference evidence="4" key="1">
    <citation type="submission" date="2018-05" db="EMBL/GenBank/DDBJ databases">
        <authorList>
            <person name="Lanie J.A."/>
            <person name="Ng W.-L."/>
            <person name="Kazmierczak K.M."/>
            <person name="Andrzejewski T.M."/>
            <person name="Davidsen T.M."/>
            <person name="Wayne K.J."/>
            <person name="Tettelin H."/>
            <person name="Glass J.I."/>
            <person name="Rusch D."/>
            <person name="Podicherti R."/>
            <person name="Tsui H.-C.T."/>
            <person name="Winkler M.E."/>
        </authorList>
    </citation>
    <scope>NUCLEOTIDE SEQUENCE</scope>
</reference>
<dbReference type="SUPFAM" id="SSF47203">
    <property type="entry name" value="Acyl-CoA dehydrogenase C-terminal domain-like"/>
    <property type="match status" value="1"/>
</dbReference>
<dbReference type="InterPro" id="IPR046373">
    <property type="entry name" value="Acyl-CoA_Oxase/DH_mid-dom_sf"/>
</dbReference>
<dbReference type="Gene3D" id="1.10.540.10">
    <property type="entry name" value="Acyl-CoA dehydrogenase/oxidase, N-terminal domain"/>
    <property type="match status" value="1"/>
</dbReference>
<dbReference type="PIRSF" id="PIRSF016578">
    <property type="entry name" value="HsaA"/>
    <property type="match status" value="1"/>
</dbReference>
<organism evidence="4">
    <name type="scientific">marine metagenome</name>
    <dbReference type="NCBI Taxonomy" id="408172"/>
    <lineage>
        <taxon>unclassified sequences</taxon>
        <taxon>metagenomes</taxon>
        <taxon>ecological metagenomes</taxon>
    </lineage>
</organism>
<dbReference type="InterPro" id="IPR036250">
    <property type="entry name" value="AcylCo_DH-like_C"/>
</dbReference>
<evidence type="ECO:0000259" key="2">
    <source>
        <dbReference type="Pfam" id="PF02771"/>
    </source>
</evidence>
<feature type="domain" description="Acyl-CoA dehydrogenase/oxidase N-terminal" evidence="2">
    <location>
        <begin position="38"/>
        <end position="107"/>
    </location>
</feature>
<dbReference type="GO" id="GO:0003995">
    <property type="term" value="F:acyl-CoA dehydrogenase activity"/>
    <property type="evidence" value="ECO:0007669"/>
    <property type="project" value="TreeGrafter"/>
</dbReference>